<dbReference type="InterPro" id="IPR051615">
    <property type="entry name" value="Transcr_Regulatory_Elem"/>
</dbReference>
<dbReference type="GO" id="GO:0003677">
    <property type="term" value="F:DNA binding"/>
    <property type="evidence" value="ECO:0007669"/>
    <property type="project" value="UniProtKB-KW"/>
</dbReference>
<dbReference type="PANTHER" id="PTHR31313">
    <property type="entry name" value="TY1 ENHANCER ACTIVATOR"/>
    <property type="match status" value="1"/>
</dbReference>
<dbReference type="OrthoDB" id="424974at2759"/>
<keyword evidence="1" id="KW-0479">Metal-binding</keyword>
<evidence type="ECO:0000256" key="2">
    <source>
        <dbReference type="ARBA" id="ARBA00022833"/>
    </source>
</evidence>
<keyword evidence="2" id="KW-0862">Zinc</keyword>
<evidence type="ECO:0000313" key="9">
    <source>
        <dbReference type="EMBL" id="KXN74754.1"/>
    </source>
</evidence>
<dbReference type="CDD" id="cd12148">
    <property type="entry name" value="fungal_TF_MHR"/>
    <property type="match status" value="1"/>
</dbReference>
<evidence type="ECO:0000256" key="7">
    <source>
        <dbReference type="SAM" id="MobiDB-lite"/>
    </source>
</evidence>
<sequence length="562" mass="64770">MSSKSTPKQGSQKTEKTMYNTFRLEQREGSSYYKPPSNINKNPPPPPKLTTLNKVQNRMTSLESTLNSLVPTLREFIEEKERKKQQEEEDINLGLTPWSQLNNNNQPKPFILYTDFQNPDMTKKLISLFFTLHEYDGYPRIIQLSEFLGISRDYNQLHPSLVYSLLSYSARYSDHPDLAGKNLSAAKHYYDLASSHLNWADSDGNIGKIQCLMLLGSIDLLEGKLMKGWFHFSIAIRMAQMLNLHEVDNPNCSEFLNKSEDYLKMVRRVWHLCLIADDMISKLIKRPRMIDGEHNPAYLIPYSFSNHQVVQTTMGELPNYIKRSLQSSQNLLKLTTEIAMQTALLSDANRRQDVLNELGILSVKLERWYLDIPPALHYKTSYLIHDNRVRYPYLDQLVLQFFFYLSAKLQLYRPVLEIAEEILTHPVLLNIIPATISTCDRIVQVLQDWVQVASLTNVNSPDTPTPTSPPFVSLYYTQAGECYLAALHCARLLHAQSSKFNNTSAPVEAIVLNQALTSYNMIQKKFKTLIELLKLYQDNWDGAKQIAEKLIEQFETQFGERV</sequence>
<dbReference type="Proteomes" id="UP000070444">
    <property type="component" value="Unassembled WGS sequence"/>
</dbReference>
<evidence type="ECO:0000259" key="8">
    <source>
        <dbReference type="Pfam" id="PF04082"/>
    </source>
</evidence>
<reference evidence="9 10" key="1">
    <citation type="journal article" date="2015" name="Genome Biol. Evol.">
        <title>Phylogenomic analyses indicate that early fungi evolved digesting cell walls of algal ancestors of land plants.</title>
        <authorList>
            <person name="Chang Y."/>
            <person name="Wang S."/>
            <person name="Sekimoto S."/>
            <person name="Aerts A.L."/>
            <person name="Choi C."/>
            <person name="Clum A."/>
            <person name="LaButti K.M."/>
            <person name="Lindquist E.A."/>
            <person name="Yee Ngan C."/>
            <person name="Ohm R.A."/>
            <person name="Salamov A.A."/>
            <person name="Grigoriev I.V."/>
            <person name="Spatafora J.W."/>
            <person name="Berbee M.L."/>
        </authorList>
    </citation>
    <scope>NUCLEOTIDE SEQUENCE [LARGE SCALE GENOMIC DNA]</scope>
    <source>
        <strain evidence="9 10">NRRL 28638</strain>
    </source>
</reference>
<evidence type="ECO:0000256" key="3">
    <source>
        <dbReference type="ARBA" id="ARBA00023015"/>
    </source>
</evidence>
<accession>A0A137PIC1</accession>
<dbReference type="InterPro" id="IPR007219">
    <property type="entry name" value="XnlR_reg_dom"/>
</dbReference>
<evidence type="ECO:0000256" key="1">
    <source>
        <dbReference type="ARBA" id="ARBA00022723"/>
    </source>
</evidence>
<evidence type="ECO:0000313" key="10">
    <source>
        <dbReference type="Proteomes" id="UP000070444"/>
    </source>
</evidence>
<dbReference type="GO" id="GO:0006351">
    <property type="term" value="P:DNA-templated transcription"/>
    <property type="evidence" value="ECO:0007669"/>
    <property type="project" value="InterPro"/>
</dbReference>
<feature type="domain" description="Xylanolytic transcriptional activator regulatory" evidence="8">
    <location>
        <begin position="145"/>
        <end position="294"/>
    </location>
</feature>
<keyword evidence="3" id="KW-0805">Transcription regulation</keyword>
<dbReference type="STRING" id="796925.A0A137PIC1"/>
<keyword evidence="6" id="KW-0539">Nucleus</keyword>
<keyword evidence="10" id="KW-1185">Reference proteome</keyword>
<dbReference type="PANTHER" id="PTHR31313:SF81">
    <property type="entry name" value="TY1 ENHANCER ACTIVATOR"/>
    <property type="match status" value="1"/>
</dbReference>
<dbReference type="Pfam" id="PF04082">
    <property type="entry name" value="Fungal_trans"/>
    <property type="match status" value="1"/>
</dbReference>
<protein>
    <recommendedName>
        <fullName evidence="8">Xylanolytic transcriptional activator regulatory domain-containing protein</fullName>
    </recommendedName>
</protein>
<feature type="compositionally biased region" description="Polar residues" evidence="7">
    <location>
        <begin position="1"/>
        <end position="20"/>
    </location>
</feature>
<feature type="region of interest" description="Disordered" evidence="7">
    <location>
        <begin position="1"/>
        <end position="49"/>
    </location>
</feature>
<keyword evidence="5" id="KW-0804">Transcription</keyword>
<organism evidence="9 10">
    <name type="scientific">Conidiobolus coronatus (strain ATCC 28846 / CBS 209.66 / NRRL 28638)</name>
    <name type="common">Delacroixia coronata</name>
    <dbReference type="NCBI Taxonomy" id="796925"/>
    <lineage>
        <taxon>Eukaryota</taxon>
        <taxon>Fungi</taxon>
        <taxon>Fungi incertae sedis</taxon>
        <taxon>Zoopagomycota</taxon>
        <taxon>Entomophthoromycotina</taxon>
        <taxon>Entomophthoromycetes</taxon>
        <taxon>Entomophthorales</taxon>
        <taxon>Ancylistaceae</taxon>
        <taxon>Conidiobolus</taxon>
    </lineage>
</organism>
<dbReference type="AlphaFoldDB" id="A0A137PIC1"/>
<proteinExistence type="predicted"/>
<dbReference type="EMBL" id="KQ964420">
    <property type="protein sequence ID" value="KXN74754.1"/>
    <property type="molecule type" value="Genomic_DNA"/>
</dbReference>
<evidence type="ECO:0000256" key="5">
    <source>
        <dbReference type="ARBA" id="ARBA00023163"/>
    </source>
</evidence>
<dbReference type="GO" id="GO:0008270">
    <property type="term" value="F:zinc ion binding"/>
    <property type="evidence" value="ECO:0007669"/>
    <property type="project" value="InterPro"/>
</dbReference>
<keyword evidence="4" id="KW-0238">DNA-binding</keyword>
<evidence type="ECO:0000256" key="4">
    <source>
        <dbReference type="ARBA" id="ARBA00023125"/>
    </source>
</evidence>
<gene>
    <name evidence="9" type="ORF">CONCODRAFT_76654</name>
</gene>
<evidence type="ECO:0000256" key="6">
    <source>
        <dbReference type="ARBA" id="ARBA00023242"/>
    </source>
</evidence>
<name>A0A137PIC1_CONC2</name>